<dbReference type="AlphaFoldDB" id="A0A1H8FUW3"/>
<evidence type="ECO:0000256" key="3">
    <source>
        <dbReference type="ARBA" id="ARBA00022777"/>
    </source>
</evidence>
<dbReference type="Pfam" id="PF13657">
    <property type="entry name" value="Couple_hipA"/>
    <property type="match status" value="1"/>
</dbReference>
<proteinExistence type="inferred from homology"/>
<keyword evidence="3 6" id="KW-0418">Kinase</keyword>
<accession>A0A1H8FUW3</accession>
<feature type="domain" description="HipA N-terminal subdomain 1" evidence="5">
    <location>
        <begin position="45"/>
        <end position="126"/>
    </location>
</feature>
<evidence type="ECO:0000256" key="2">
    <source>
        <dbReference type="ARBA" id="ARBA00022679"/>
    </source>
</evidence>
<comment type="similarity">
    <text evidence="1">Belongs to the HipA Ser/Thr kinase family.</text>
</comment>
<gene>
    <name evidence="6" type="ORF">SAMN02745977_01190</name>
</gene>
<dbReference type="NCBIfam" id="TIGR03071">
    <property type="entry name" value="couple_hipA"/>
    <property type="match status" value="1"/>
</dbReference>
<dbReference type="GO" id="GO:0004674">
    <property type="term" value="F:protein serine/threonine kinase activity"/>
    <property type="evidence" value="ECO:0007669"/>
    <property type="project" value="TreeGrafter"/>
</dbReference>
<keyword evidence="7" id="KW-1185">Reference proteome</keyword>
<keyword evidence="2" id="KW-0808">Transferase</keyword>
<dbReference type="InterPro" id="IPR052028">
    <property type="entry name" value="HipA_Ser/Thr_kinase"/>
</dbReference>
<protein>
    <submittedName>
        <fullName evidence="6">Serine/threonine-protein kinase HipA</fullName>
    </submittedName>
</protein>
<dbReference type="Pfam" id="PF07804">
    <property type="entry name" value="HipA_C"/>
    <property type="match status" value="1"/>
</dbReference>
<dbReference type="InterPro" id="IPR017508">
    <property type="entry name" value="HipA_N1"/>
</dbReference>
<organism evidence="6 7">
    <name type="scientific">Brachymonas denitrificans DSM 15123</name>
    <dbReference type="NCBI Taxonomy" id="1121117"/>
    <lineage>
        <taxon>Bacteria</taxon>
        <taxon>Pseudomonadati</taxon>
        <taxon>Pseudomonadota</taxon>
        <taxon>Betaproteobacteria</taxon>
        <taxon>Burkholderiales</taxon>
        <taxon>Comamonadaceae</taxon>
        <taxon>Brachymonas</taxon>
    </lineage>
</organism>
<dbReference type="InterPro" id="IPR012893">
    <property type="entry name" value="HipA-like_C"/>
</dbReference>
<evidence type="ECO:0000256" key="1">
    <source>
        <dbReference type="ARBA" id="ARBA00010164"/>
    </source>
</evidence>
<evidence type="ECO:0000259" key="5">
    <source>
        <dbReference type="Pfam" id="PF13657"/>
    </source>
</evidence>
<reference evidence="6 7" key="1">
    <citation type="submission" date="2016-10" db="EMBL/GenBank/DDBJ databases">
        <authorList>
            <person name="de Groot N.N."/>
        </authorList>
    </citation>
    <scope>NUCLEOTIDE SEQUENCE [LARGE SCALE GENOMIC DNA]</scope>
    <source>
        <strain evidence="6 7">DSM 15123</strain>
    </source>
</reference>
<dbReference type="PANTHER" id="PTHR37419">
    <property type="entry name" value="SERINE/THREONINE-PROTEIN KINASE TOXIN HIPA"/>
    <property type="match status" value="1"/>
</dbReference>
<dbReference type="GO" id="GO:0005829">
    <property type="term" value="C:cytosol"/>
    <property type="evidence" value="ECO:0007669"/>
    <property type="project" value="TreeGrafter"/>
</dbReference>
<dbReference type="STRING" id="1121117.SAMN02745977_01190"/>
<dbReference type="Proteomes" id="UP000199531">
    <property type="component" value="Unassembled WGS sequence"/>
</dbReference>
<evidence type="ECO:0000313" key="6">
    <source>
        <dbReference type="EMBL" id="SEN35345.1"/>
    </source>
</evidence>
<evidence type="ECO:0000313" key="7">
    <source>
        <dbReference type="Proteomes" id="UP000199531"/>
    </source>
</evidence>
<feature type="domain" description="HipA-like C-terminal" evidence="4">
    <location>
        <begin position="236"/>
        <end position="427"/>
    </location>
</feature>
<evidence type="ECO:0000259" key="4">
    <source>
        <dbReference type="Pfam" id="PF07804"/>
    </source>
</evidence>
<sequence>MTSQARSTLSLQVLLHDQLVGSLTHRGTPGGKASAKGSPLAAPSQGWLQFSYAPEWLERADAVPLSWHLPLQDKPFDHWASHAFFAGLLPAGALRQALSTELQIAQDDDLALLEALGADCLGAVSLRKLQSGRKRYAMDLVSSLLPAASPAAPQLPLFDDSQTRDGQGDAAGQALLHACGELILGRPAEARSSWPASVAVVPIWQEDENGNAQDPNSSHVLWMAPGGQDAALLQRAFTMQLLQKMGVPVQAAQLMQSESITTLLQLRPDRRLEEDGSVTRIQTETLGQALGLAPGAATSRQASGWAASFALLREHAQPSVLPVLQLLDLVVGFVLVGDALASPHRLLLQRNEAGHWQLAPLWDVCSTLVSPMPHLAEPARMALAIGRHRSTGAPGDAAWDEFAQQCGLSPNQVRKRVRTLAQAMRTALPTVLEDEEHAPAWQHPSVSQLALHLRARADQMARSAG</sequence>
<dbReference type="EMBL" id="FOCW01000001">
    <property type="protein sequence ID" value="SEN35345.1"/>
    <property type="molecule type" value="Genomic_DNA"/>
</dbReference>
<dbReference type="PANTHER" id="PTHR37419:SF1">
    <property type="entry name" value="SERINE_THREONINE-PROTEIN KINASE TOXIN HIPA"/>
    <property type="match status" value="1"/>
</dbReference>
<name>A0A1H8FUW3_9BURK</name>
<dbReference type="RefSeq" id="WP_159430722.1">
    <property type="nucleotide sequence ID" value="NZ_FOCW01000001.1"/>
</dbReference>